<dbReference type="RefSeq" id="WP_346755441.1">
    <property type="nucleotide sequence ID" value="NZ_JAUJEA010000018.1"/>
</dbReference>
<comment type="caution">
    <text evidence="1">The sequence shown here is derived from an EMBL/GenBank/DDBJ whole genome shotgun (WGS) entry which is preliminary data.</text>
</comment>
<dbReference type="Gene3D" id="3.20.20.370">
    <property type="entry name" value="Glycoside hydrolase/deacetylase"/>
    <property type="match status" value="1"/>
</dbReference>
<keyword evidence="2" id="KW-1185">Reference proteome</keyword>
<dbReference type="InterPro" id="IPR011330">
    <property type="entry name" value="Glyco_hydro/deAcase_b/a-brl"/>
</dbReference>
<evidence type="ECO:0000313" key="2">
    <source>
        <dbReference type="Proteomes" id="UP001172082"/>
    </source>
</evidence>
<gene>
    <name evidence="1" type="ORF">QQ008_28805</name>
</gene>
<sequence length="362" mass="42107">MFGHLFTLDYEIHGNGEGSPYKLMVEPTDRMLTLFDKYGAKLTIMADVGEILKFKEHAERTGKDDFDYYKIEEQLIRAIKTGHDVQLHIHSSYFKSILENGAWKQNWEEYSLADLPYERVNEMISTCKKFLEDLLHGVDDNYNCIAFRAANWSMSPSQNIMKALIGNGLKIDTSVFKFGKRNDRVKFDYSNADSELLPWPIDDSDVCRRNEDGALIEVPIYCENRRVWTFLTPNRIFRVLQASQHKHAKHEEDPGYVSEQESKQSLPGKLYNFFMAKHAWKFDFNQCTGNQLIRGSKRIYDKYGHLGVKIPVVLIGHSKIFTGINERSLEPFLAFIAENHDKYCFSKFSDFDLQTFREKLTA</sequence>
<evidence type="ECO:0008006" key="3">
    <source>
        <dbReference type="Google" id="ProtNLM"/>
    </source>
</evidence>
<accession>A0ABT8KXB8</accession>
<reference evidence="1" key="1">
    <citation type="submission" date="2023-06" db="EMBL/GenBank/DDBJ databases">
        <title>Genomic of Parafulvivirga corallium.</title>
        <authorList>
            <person name="Wang G."/>
        </authorList>
    </citation>
    <scope>NUCLEOTIDE SEQUENCE</scope>
    <source>
        <strain evidence="1">BMA10</strain>
    </source>
</reference>
<dbReference type="EMBL" id="JAUJEA010000018">
    <property type="protein sequence ID" value="MDN5205420.1"/>
    <property type="molecule type" value="Genomic_DNA"/>
</dbReference>
<dbReference type="SUPFAM" id="SSF88713">
    <property type="entry name" value="Glycoside hydrolase/deacetylase"/>
    <property type="match status" value="1"/>
</dbReference>
<dbReference type="Proteomes" id="UP001172082">
    <property type="component" value="Unassembled WGS sequence"/>
</dbReference>
<proteinExistence type="predicted"/>
<name>A0ABT8KXB8_9BACT</name>
<organism evidence="1 2">
    <name type="scientific">Splendidivirga corallicola</name>
    <dbReference type="NCBI Taxonomy" id="3051826"/>
    <lineage>
        <taxon>Bacteria</taxon>
        <taxon>Pseudomonadati</taxon>
        <taxon>Bacteroidota</taxon>
        <taxon>Cytophagia</taxon>
        <taxon>Cytophagales</taxon>
        <taxon>Splendidivirgaceae</taxon>
        <taxon>Splendidivirga</taxon>
    </lineage>
</organism>
<evidence type="ECO:0000313" key="1">
    <source>
        <dbReference type="EMBL" id="MDN5205420.1"/>
    </source>
</evidence>
<protein>
    <recommendedName>
        <fullName evidence="3">Polysaccharide deacetylase family protein</fullName>
    </recommendedName>
</protein>